<dbReference type="InterPro" id="IPR058546">
    <property type="entry name" value="RPS4B/Roq1-like_LRR"/>
</dbReference>
<sequence length="500" mass="57432">MENLRLLILQNAAKFPTNIFKYLPNIKWIEYSSSNVQWYFPISFVVNGGLVGLVINGVSNKHPGIIFEDCKMLKHVDLSYWRNLERLPRYISKSGSIEVLNLDSCRKIEQIFDNYFEKFPSHLKYESLKVLNLSYCQNLKGITDFSFASNLEILDLRGCFSLRTIHESVGSLDKLIALKLDSCHLLEELPSCLRLKSLDSLSLTNCYKLEQLPEFDENMKSLREMNLKGTAIRKLPSSIRYLIGLENLNLSYCTNLISLPSEIHLLKSLKELDLHECSRLDMFPSGSSLNFPQQSLFSNLTILDLQNCNISNTDFLENLSNFCTTLKELNLSGNKFCSLPSLQNFSSLRHLELRNCKFLRNIVKIPHCLTRVDASGCELFVISPDYIADIMFRNQDLELRNFKRELIVAYSKIPKFCNNQTTESSTSFSFQQNSDTIIPALVVCVVFKVDEDSCDAEGFIRFQVLIDGYDAYYGRLVWVKIRAYVVTKNSSITIDILERE</sequence>
<evidence type="ECO:0000259" key="2">
    <source>
        <dbReference type="Pfam" id="PF23286"/>
    </source>
</evidence>
<dbReference type="AlphaFoldDB" id="A0A9I9CYJ3"/>
<dbReference type="Gene3D" id="3.80.10.10">
    <property type="entry name" value="Ribonuclease Inhibitor"/>
    <property type="match status" value="2"/>
</dbReference>
<reference evidence="3" key="1">
    <citation type="submission" date="2023-03" db="UniProtKB">
        <authorList>
            <consortium name="EnsemblPlants"/>
        </authorList>
    </citation>
    <scope>IDENTIFICATION</scope>
</reference>
<proteinExistence type="predicted"/>
<evidence type="ECO:0000313" key="3">
    <source>
        <dbReference type="EnsemblPlants" id="MELO3C010346.2.1"/>
    </source>
</evidence>
<name>A0A9I9CYJ3_CUCME</name>
<dbReference type="EnsemblPlants" id="MELO3C010346.2.1">
    <property type="protein sequence ID" value="MELO3C010346.2.1"/>
    <property type="gene ID" value="MELO3C010346.2"/>
</dbReference>
<dbReference type="PANTHER" id="PTHR45752:SF195">
    <property type="entry name" value="LEUCINE-RICH REPEAT (LRR) FAMILY PROTEIN-RELATED"/>
    <property type="match status" value="1"/>
</dbReference>
<dbReference type="PROSITE" id="PS51450">
    <property type="entry name" value="LRR"/>
    <property type="match status" value="2"/>
</dbReference>
<protein>
    <recommendedName>
        <fullName evidence="2">Disease resistance protein RPS4B/Roq1-like leucine-rich repeats domain-containing protein</fullName>
    </recommendedName>
</protein>
<keyword evidence="1" id="KW-0611">Plant defense</keyword>
<dbReference type="PANTHER" id="PTHR45752">
    <property type="entry name" value="LEUCINE-RICH REPEAT-CONTAINING"/>
    <property type="match status" value="1"/>
</dbReference>
<dbReference type="InterPro" id="IPR050715">
    <property type="entry name" value="LRR-SigEffector_domain"/>
</dbReference>
<feature type="domain" description="Disease resistance protein RPS4B/Roq1-like leucine-rich repeats" evidence="2">
    <location>
        <begin position="195"/>
        <end position="368"/>
    </location>
</feature>
<dbReference type="InterPro" id="IPR001611">
    <property type="entry name" value="Leu-rich_rpt"/>
</dbReference>
<accession>A0A9I9CYJ3</accession>
<dbReference type="InterPro" id="IPR032675">
    <property type="entry name" value="LRR_dom_sf"/>
</dbReference>
<evidence type="ECO:0000256" key="1">
    <source>
        <dbReference type="ARBA" id="ARBA00022821"/>
    </source>
</evidence>
<organism evidence="3">
    <name type="scientific">Cucumis melo</name>
    <name type="common">Muskmelon</name>
    <dbReference type="NCBI Taxonomy" id="3656"/>
    <lineage>
        <taxon>Eukaryota</taxon>
        <taxon>Viridiplantae</taxon>
        <taxon>Streptophyta</taxon>
        <taxon>Embryophyta</taxon>
        <taxon>Tracheophyta</taxon>
        <taxon>Spermatophyta</taxon>
        <taxon>Magnoliopsida</taxon>
        <taxon>eudicotyledons</taxon>
        <taxon>Gunneridae</taxon>
        <taxon>Pentapetalae</taxon>
        <taxon>rosids</taxon>
        <taxon>fabids</taxon>
        <taxon>Cucurbitales</taxon>
        <taxon>Cucurbitaceae</taxon>
        <taxon>Benincaseae</taxon>
        <taxon>Cucumis</taxon>
    </lineage>
</organism>
<dbReference type="Pfam" id="PF23286">
    <property type="entry name" value="LRR_13"/>
    <property type="match status" value="1"/>
</dbReference>
<dbReference type="Gramene" id="MELO3C010346.2.1">
    <property type="protein sequence ID" value="MELO3C010346.2.1"/>
    <property type="gene ID" value="MELO3C010346.2"/>
</dbReference>
<dbReference type="SUPFAM" id="SSF52058">
    <property type="entry name" value="L domain-like"/>
    <property type="match status" value="1"/>
</dbReference>